<organism evidence="2 3">
    <name type="scientific">Trifolium medium</name>
    <dbReference type="NCBI Taxonomy" id="97028"/>
    <lineage>
        <taxon>Eukaryota</taxon>
        <taxon>Viridiplantae</taxon>
        <taxon>Streptophyta</taxon>
        <taxon>Embryophyta</taxon>
        <taxon>Tracheophyta</taxon>
        <taxon>Spermatophyta</taxon>
        <taxon>Magnoliopsida</taxon>
        <taxon>eudicotyledons</taxon>
        <taxon>Gunneridae</taxon>
        <taxon>Pentapetalae</taxon>
        <taxon>rosids</taxon>
        <taxon>fabids</taxon>
        <taxon>Fabales</taxon>
        <taxon>Fabaceae</taxon>
        <taxon>Papilionoideae</taxon>
        <taxon>50 kb inversion clade</taxon>
        <taxon>NPAAA clade</taxon>
        <taxon>Hologalegina</taxon>
        <taxon>IRL clade</taxon>
        <taxon>Trifolieae</taxon>
        <taxon>Trifolium</taxon>
    </lineage>
</organism>
<dbReference type="PANTHER" id="PTHR46148:SF60">
    <property type="entry name" value="CHROMO DOMAIN-CONTAINING PROTEIN"/>
    <property type="match status" value="1"/>
</dbReference>
<dbReference type="EMBL" id="LXQA010119586">
    <property type="protein sequence ID" value="MCI20384.1"/>
    <property type="molecule type" value="Genomic_DNA"/>
</dbReference>
<accession>A0A392Q8B3</accession>
<dbReference type="AlphaFoldDB" id="A0A392Q8B3"/>
<dbReference type="PANTHER" id="PTHR46148">
    <property type="entry name" value="CHROMO DOMAIN-CONTAINING PROTEIN"/>
    <property type="match status" value="1"/>
</dbReference>
<evidence type="ECO:0000313" key="3">
    <source>
        <dbReference type="Proteomes" id="UP000265520"/>
    </source>
</evidence>
<dbReference type="Pfam" id="PF24626">
    <property type="entry name" value="SH3_Tf2-1"/>
    <property type="match status" value="1"/>
</dbReference>
<name>A0A392Q8B3_9FABA</name>
<reference evidence="2 3" key="1">
    <citation type="journal article" date="2018" name="Front. Plant Sci.">
        <title>Red Clover (Trifolium pratense) and Zigzag Clover (T. medium) - A Picture of Genomic Similarities and Differences.</title>
        <authorList>
            <person name="Dluhosova J."/>
            <person name="Istvanek J."/>
            <person name="Nedelnik J."/>
            <person name="Repkova J."/>
        </authorList>
    </citation>
    <scope>NUCLEOTIDE SEQUENCE [LARGE SCALE GENOMIC DNA]</scope>
    <source>
        <strain evidence="3">cv. 10/8</strain>
        <tissue evidence="2">Leaf</tissue>
    </source>
</reference>
<proteinExistence type="predicted"/>
<sequence>NGMAPYEALYGRKCKTPLCWTEVGDKGILGPDMIQETTSKIKSIHEKLKIAQSRQKSYADKKRRPLEFNESDHVFLKVTPMLNLRGAFKTKKLCPRYIGPFQIIKCIGEVAYRLALPPTMSGMHDVFHVSQLRKFVPDSPVMVDLEAIELEPNMTFQPQPAQIVDRDVRNLRNRSIPVVKVVCEGSPAGEATWELESEMLRQYPHLF</sequence>
<dbReference type="Proteomes" id="UP000265520">
    <property type="component" value="Unassembled WGS sequence"/>
</dbReference>
<evidence type="ECO:0000313" key="2">
    <source>
        <dbReference type="EMBL" id="MCI20384.1"/>
    </source>
</evidence>
<dbReference type="InterPro" id="IPR056924">
    <property type="entry name" value="SH3_Tf2-1"/>
</dbReference>
<protein>
    <recommendedName>
        <fullName evidence="1">Tf2-1-like SH3-like domain-containing protein</fullName>
    </recommendedName>
</protein>
<feature type="domain" description="Tf2-1-like SH3-like" evidence="1">
    <location>
        <begin position="72"/>
        <end position="136"/>
    </location>
</feature>
<comment type="caution">
    <text evidence="2">The sequence shown here is derived from an EMBL/GenBank/DDBJ whole genome shotgun (WGS) entry which is preliminary data.</text>
</comment>
<feature type="non-terminal residue" evidence="2">
    <location>
        <position position="1"/>
    </location>
</feature>
<evidence type="ECO:0000259" key="1">
    <source>
        <dbReference type="Pfam" id="PF24626"/>
    </source>
</evidence>
<keyword evidence="3" id="KW-1185">Reference proteome</keyword>